<feature type="domain" description="Endonuclease/exonuclease/phosphatase" evidence="1">
    <location>
        <begin position="16"/>
        <end position="100"/>
    </location>
</feature>
<dbReference type="GO" id="GO:0016301">
    <property type="term" value="F:kinase activity"/>
    <property type="evidence" value="ECO:0007669"/>
    <property type="project" value="UniProtKB-KW"/>
</dbReference>
<evidence type="ECO:0000259" key="1">
    <source>
        <dbReference type="Pfam" id="PF14529"/>
    </source>
</evidence>
<dbReference type="AlphaFoldDB" id="A0A2I0U9A7"/>
<dbReference type="InterPro" id="IPR036691">
    <property type="entry name" value="Endo/exonu/phosph_ase_sf"/>
</dbReference>
<dbReference type="OrthoDB" id="6118220at2759"/>
<dbReference type="InterPro" id="IPR005135">
    <property type="entry name" value="Endo/exonuclease/phosphatase"/>
</dbReference>
<reference evidence="3" key="2">
    <citation type="submission" date="2017-12" db="EMBL/GenBank/DDBJ databases">
        <title>Genome sequence of the Bar-tailed Godwit (Limosa lapponica baueri).</title>
        <authorList>
            <person name="Lima N.C.B."/>
            <person name="Parody-Merino A.M."/>
            <person name="Battley P.F."/>
            <person name="Fidler A.E."/>
            <person name="Prosdocimi F."/>
        </authorList>
    </citation>
    <scope>NUCLEOTIDE SEQUENCE [LARGE SCALE GENOMIC DNA]</scope>
</reference>
<keyword evidence="2" id="KW-0808">Transferase</keyword>
<dbReference type="PANTHER" id="PTHR33395:SF22">
    <property type="entry name" value="REVERSE TRANSCRIPTASE DOMAIN-CONTAINING PROTEIN"/>
    <property type="match status" value="1"/>
</dbReference>
<dbReference type="Pfam" id="PF14529">
    <property type="entry name" value="Exo_endo_phos_2"/>
    <property type="match status" value="1"/>
</dbReference>
<organism evidence="2 3">
    <name type="scientific">Limosa lapponica baueri</name>
    <dbReference type="NCBI Taxonomy" id="1758121"/>
    <lineage>
        <taxon>Eukaryota</taxon>
        <taxon>Metazoa</taxon>
        <taxon>Chordata</taxon>
        <taxon>Craniata</taxon>
        <taxon>Vertebrata</taxon>
        <taxon>Euteleostomi</taxon>
        <taxon>Archelosauria</taxon>
        <taxon>Archosauria</taxon>
        <taxon>Dinosauria</taxon>
        <taxon>Saurischia</taxon>
        <taxon>Theropoda</taxon>
        <taxon>Coelurosauria</taxon>
        <taxon>Aves</taxon>
        <taxon>Neognathae</taxon>
        <taxon>Neoaves</taxon>
        <taxon>Charadriiformes</taxon>
        <taxon>Scolopacidae</taxon>
        <taxon>Limosa</taxon>
    </lineage>
</organism>
<name>A0A2I0U9A7_LIMLA</name>
<reference evidence="3" key="1">
    <citation type="submission" date="2017-11" db="EMBL/GenBank/DDBJ databases">
        <authorList>
            <person name="Lima N.C."/>
            <person name="Parody-Merino A.M."/>
            <person name="Battley P.F."/>
            <person name="Fidler A.E."/>
            <person name="Prosdocimi F."/>
        </authorList>
    </citation>
    <scope>NUCLEOTIDE SEQUENCE [LARGE SCALE GENOMIC DNA]</scope>
</reference>
<keyword evidence="3" id="KW-1185">Reference proteome</keyword>
<dbReference type="Proteomes" id="UP000233556">
    <property type="component" value="Unassembled WGS sequence"/>
</dbReference>
<proteinExistence type="predicted"/>
<accession>A0A2I0U9A7</accession>
<evidence type="ECO:0000313" key="3">
    <source>
        <dbReference type="Proteomes" id="UP000233556"/>
    </source>
</evidence>
<dbReference type="GO" id="GO:0007508">
    <property type="term" value="P:larval heart development"/>
    <property type="evidence" value="ECO:0007669"/>
    <property type="project" value="TreeGrafter"/>
</dbReference>
<dbReference type="GO" id="GO:0061343">
    <property type="term" value="P:cell adhesion involved in heart morphogenesis"/>
    <property type="evidence" value="ECO:0007669"/>
    <property type="project" value="TreeGrafter"/>
</dbReference>
<evidence type="ECO:0000313" key="2">
    <source>
        <dbReference type="EMBL" id="PKU42646.1"/>
    </source>
</evidence>
<gene>
    <name evidence="2" type="ORF">llap_7063</name>
</gene>
<dbReference type="PANTHER" id="PTHR33395">
    <property type="entry name" value="TRANSCRIPTASE, PUTATIVE-RELATED-RELATED"/>
    <property type="match status" value="1"/>
</dbReference>
<dbReference type="SUPFAM" id="SSF56219">
    <property type="entry name" value="DNase I-like"/>
    <property type="match status" value="1"/>
</dbReference>
<protein>
    <submittedName>
        <fullName evidence="2">Glycerol kinase</fullName>
    </submittedName>
</protein>
<keyword evidence="2" id="KW-0418">Kinase</keyword>
<dbReference type="Gene3D" id="3.60.10.10">
    <property type="entry name" value="Endonuclease/exonuclease/phosphatase"/>
    <property type="match status" value="1"/>
</dbReference>
<dbReference type="GO" id="GO:0031012">
    <property type="term" value="C:extracellular matrix"/>
    <property type="evidence" value="ECO:0007669"/>
    <property type="project" value="TreeGrafter"/>
</dbReference>
<dbReference type="EMBL" id="KZ505973">
    <property type="protein sequence ID" value="PKU42646.1"/>
    <property type="molecule type" value="Genomic_DNA"/>
</dbReference>
<sequence>MGKGQANMGHTVVGIYYRPPDQEEDVYEAFYRQLEIASQSQALVLMGDFNYPDICWKDNTARHTQPWRFLQSIDDNFLAQVVGEPMRRGALLDLVLTNKEGLVGGNLGCSDYEMAEFRILHGRSRAKSRITTLNFRSADFGPFKDLL</sequence>